<dbReference type="EMBL" id="JAJCIS010000001">
    <property type="protein sequence ID" value="MCB7385965.1"/>
    <property type="molecule type" value="Genomic_DNA"/>
</dbReference>
<keyword evidence="2" id="KW-0472">Membrane</keyword>
<proteinExistence type="predicted"/>
<dbReference type="Gene3D" id="2.160.20.110">
    <property type="match status" value="2"/>
</dbReference>
<accession>A0ABS8DC20</accession>
<dbReference type="RefSeq" id="WP_066731996.1">
    <property type="nucleotide sequence ID" value="NZ_JAJCIQ010000001.1"/>
</dbReference>
<dbReference type="PROSITE" id="PS00409">
    <property type="entry name" value="PROKAR_NTER_METHYL"/>
    <property type="match status" value="1"/>
</dbReference>
<sequence length="1611" mass="174625">MALRRNKIGKKGYTLVEAMVVLVIIGIIASIAIGGLTMYQRYAAFKKNNEYAQTLFSAAQAALSHAKASGQLEELGEELKSGEALSGELKKGMIINGTNFDKRAADGGLYFLCYKKSGEIAGGAHKILYDMLEPYVYDDTILNASYCIEFDAVDGTVLGVLYSDRAKGFSYDGGSTTEAKGTVHIADRDKEARKKILLGYYGVESLSARAPQKSDKAFIKEIKLVNDETLYAEWTVDAEKSNVTADAMQFEFQLCRTDAEGKEEVIAEFTVNDSAKDENKLQKENGSGYVKCDVWFYDQEGKKADAPITYQFPAYIDEEQKMVLALDAVDTAAEEILRANPTEGILKEEDSELFKNTYSIRRFTDKPENVCVKIQAYATGVYETSASAWTLSNEENAYFAKAEDSDFDITNARHLFNVRFTERGQEMKSEGAANYTYKQKSDISWGGEDGIVGHGNVYTEMEKRRYNEENKTAFPTITVLADGNAYQGGNKTLRNLYMTDTDGPLGLFGINRGSISSLTMEQCVIISETASYVGSFCGVNAGKLNNLTTGKNTSVTGGNYVGGIVGADGYSYIGADGMREAGKQREYKNLYNAASVTGRQVADANAHDSSALSQPNKELALAGNFVGGIVSYVKGTYVSGGTEVNGISTDSWTNAGDVTSEYSGNKGKSFVGGLTGYAEDVQFYDCHVSDSHISGAGYNDENGNTSAYVGGLIGYLTRGQIVKSFLEGKGSVTVNWGNVGGIVGKNDTGGFVGNCKTDIEWKIISKNYLNNTGCGGIIGFNASAEAIISNNNFAAVSKDNASGKDVVSTGGIIGRQESKELFSIYGCVNEGDVSAFTSPGGIVGRIKGAGGEISSCENWASIYTGKADGSSREGAGGIVANIYSIDSGQTVKIADCTNRGLIQGQYGGNGGIVASITGAGATQYKQIVITNCVNIGKCESIKDTKNNAGILAFSDVDREILITNCKNYGTGNGDICGIAANVKASTKLQGNFGVASCGVPVVPYNSPASVTDDNYYFSNLIKKKESIVQTVDYKGINISTEGKPAQVQSGNPISNLVDGSLNTRCSYEIKDSKTESAIMMVFQQPQELKTLDIYWYDQQDNGSNGLPREYSYTLSYLESGNEKLEDAKALFTEEGTEDGTPKVFRGIGYKNTYIKYADTVDLTDSLVGNEKVHGIVITVKEHSHTNRFVSLFEIAVNDDHDLGLTYEAEENLDTKGTPLGVTENGVPFHAMNKAKGKVVKNMLMNPLEIKTACEAEVCENAYLTLNEQLNVENGTLTDAEIGMVSGNGKSLLDSALETISSWGEKLLDFISPGTEEETESIVSEEGQGAGSSELGEEAPSATGGATEGEGQEETALPEPEKKEPLRLTETVLTDSGIPQTAVSWEEEEYVKMYDILLRGNQDDAYHYTLTKNPPEAEYPYQIMHETDKVDTEGNIVWEEIPARKDDTYPHTEKLSGGTTVTTYYYPLGYSRTIDGIKTEEQTVTRMVPAETGEEGVAQEEPQMIEETTTELVEVPCQTLSVAYLECTVYTKPDGSVSRRLHLVFPDIETAEGIQAVCGTESAYRFTYDMIITNQVSDEMLYEAPAPIHWWRELDLSGNWITKVREAGKENE</sequence>
<name>A0ABS8DC20_9FIRM</name>
<protein>
    <submittedName>
        <fullName evidence="3">Prepilin-type N-terminal cleavage/methylation domain-containing protein</fullName>
    </submittedName>
</protein>
<evidence type="ECO:0000313" key="3">
    <source>
        <dbReference type="EMBL" id="MCB7385965.1"/>
    </source>
</evidence>
<dbReference type="Pfam" id="PF07963">
    <property type="entry name" value="N_methyl"/>
    <property type="match status" value="1"/>
</dbReference>
<evidence type="ECO:0000256" key="2">
    <source>
        <dbReference type="SAM" id="Phobius"/>
    </source>
</evidence>
<dbReference type="Proteomes" id="UP001299546">
    <property type="component" value="Unassembled WGS sequence"/>
</dbReference>
<comment type="caution">
    <text evidence="3">The sequence shown here is derived from an EMBL/GenBank/DDBJ whole genome shotgun (WGS) entry which is preliminary data.</text>
</comment>
<evidence type="ECO:0000313" key="4">
    <source>
        <dbReference type="Proteomes" id="UP001299546"/>
    </source>
</evidence>
<dbReference type="InterPro" id="IPR012902">
    <property type="entry name" value="N_methyl_site"/>
</dbReference>
<reference evidence="3 4" key="1">
    <citation type="submission" date="2021-10" db="EMBL/GenBank/DDBJ databases">
        <title>Collection of gut derived symbiotic bacterial strains cultured from healthy donors.</title>
        <authorList>
            <person name="Lin H."/>
            <person name="Littmann E."/>
            <person name="Kohout C."/>
            <person name="Pamer E.G."/>
        </authorList>
    </citation>
    <scope>NUCLEOTIDE SEQUENCE [LARGE SCALE GENOMIC DNA]</scope>
    <source>
        <strain evidence="3 4">DFI.1.165</strain>
    </source>
</reference>
<keyword evidence="2" id="KW-0812">Transmembrane</keyword>
<keyword evidence="2" id="KW-1133">Transmembrane helix</keyword>
<keyword evidence="4" id="KW-1185">Reference proteome</keyword>
<evidence type="ECO:0000256" key="1">
    <source>
        <dbReference type="SAM" id="MobiDB-lite"/>
    </source>
</evidence>
<feature type="region of interest" description="Disordered" evidence="1">
    <location>
        <begin position="1312"/>
        <end position="1367"/>
    </location>
</feature>
<dbReference type="Gene3D" id="2.60.120.260">
    <property type="entry name" value="Galactose-binding domain-like"/>
    <property type="match status" value="1"/>
</dbReference>
<dbReference type="NCBIfam" id="TIGR02532">
    <property type="entry name" value="IV_pilin_GFxxxE"/>
    <property type="match status" value="1"/>
</dbReference>
<gene>
    <name evidence="3" type="ORF">LIZ65_01585</name>
</gene>
<organism evidence="3 4">
    <name type="scientific">Bariatricus massiliensis</name>
    <dbReference type="NCBI Taxonomy" id="1745713"/>
    <lineage>
        <taxon>Bacteria</taxon>
        <taxon>Bacillati</taxon>
        <taxon>Bacillota</taxon>
        <taxon>Clostridia</taxon>
        <taxon>Lachnospirales</taxon>
        <taxon>Lachnospiraceae</taxon>
        <taxon>Bariatricus</taxon>
    </lineage>
</organism>
<feature type="transmembrane region" description="Helical" evidence="2">
    <location>
        <begin position="12"/>
        <end position="39"/>
    </location>
</feature>
<dbReference type="InterPro" id="IPR045584">
    <property type="entry name" value="Pilin-like"/>
</dbReference>
<dbReference type="SUPFAM" id="SSF54523">
    <property type="entry name" value="Pili subunits"/>
    <property type="match status" value="1"/>
</dbReference>
<dbReference type="Gene3D" id="3.30.700.10">
    <property type="entry name" value="Glycoprotein, Type 4 Pilin"/>
    <property type="match status" value="1"/>
</dbReference>